<organism evidence="3 4">
    <name type="scientific">Petropleomorpha daqingensis</name>
    <dbReference type="NCBI Taxonomy" id="2026353"/>
    <lineage>
        <taxon>Bacteria</taxon>
        <taxon>Bacillati</taxon>
        <taxon>Actinomycetota</taxon>
        <taxon>Actinomycetes</taxon>
        <taxon>Geodermatophilales</taxon>
        <taxon>Geodermatophilaceae</taxon>
        <taxon>Petropleomorpha</taxon>
    </lineage>
</organism>
<dbReference type="EMBL" id="JACBZT010000001">
    <property type="protein sequence ID" value="NYJ05257.1"/>
    <property type="molecule type" value="Genomic_DNA"/>
</dbReference>
<feature type="domain" description="FAD-binding" evidence="2">
    <location>
        <begin position="3"/>
        <end position="332"/>
    </location>
</feature>
<reference evidence="3 4" key="1">
    <citation type="submission" date="2020-07" db="EMBL/GenBank/DDBJ databases">
        <title>Sequencing the genomes of 1000 actinobacteria strains.</title>
        <authorList>
            <person name="Klenk H.-P."/>
        </authorList>
    </citation>
    <scope>NUCLEOTIDE SEQUENCE [LARGE SCALE GENOMIC DNA]</scope>
    <source>
        <strain evidence="3 4">DSM 104001</strain>
    </source>
</reference>
<dbReference type="PANTHER" id="PTHR43476:SF3">
    <property type="entry name" value="FAD-BINDING MONOOXYGENASE"/>
    <property type="match status" value="1"/>
</dbReference>
<comment type="caution">
    <text evidence="3">The sequence shown here is derived from an EMBL/GenBank/DDBJ whole genome shotgun (WGS) entry which is preliminary data.</text>
</comment>
<dbReference type="Proteomes" id="UP000541969">
    <property type="component" value="Unassembled WGS sequence"/>
</dbReference>
<keyword evidence="1 3" id="KW-0560">Oxidoreductase</keyword>
<sequence length="473" mass="50766">MQRVVVVGAGPVGLTAALLLARRDVPVLVLERYPEPYPLPRAVHLDDEVLRVLQDAGVADEVVAGSRPIAGMRLVDRQLRTLAEFPRRAEDGVHGWPPGILFRQPDLEAVLRAAVARTPGVELRPGCTVTGLEQDDDGVTLTVDGGTERSVFAAYVLGCDGAGSTVRELLGVRMRDLGRPDRWLVVDARWPSAPAVWPGVHQVSDPARAATFMPLPRDRYRWEFRLHAGETASSVDLPGLLARWNATDVEVERAAAYEYRAAVADRWRVGRVLLAGDAAHLTPPFIGQGLGLGLRDVHQLAWKLESVLAGRVDAGLLDTYGAEREPHARALIGVALRLGGLMTGGGRAADVVRRVVLAGYRRVPVAAALARGSRTPALRRGPLVLTRGAGSLVPQPEVEVDGRRCRLDDVLGPDWALLTAGGLPLSPPLADPVRVVRVGSGPGEVRSPELVNWLGGRSVLLRPDRIVAAVRSA</sequence>
<keyword evidence="4" id="KW-1185">Reference proteome</keyword>
<dbReference type="InterPro" id="IPR050631">
    <property type="entry name" value="PheA/TfdB_FAD_monoxygenase"/>
</dbReference>
<dbReference type="NCBIfam" id="NF004829">
    <property type="entry name" value="PRK06183.1-3"/>
    <property type="match status" value="1"/>
</dbReference>
<accession>A0A853CCZ6</accession>
<dbReference type="Gene3D" id="3.50.50.60">
    <property type="entry name" value="FAD/NAD(P)-binding domain"/>
    <property type="match status" value="1"/>
</dbReference>
<dbReference type="InterPro" id="IPR036188">
    <property type="entry name" value="FAD/NAD-bd_sf"/>
</dbReference>
<dbReference type="EC" id="1.14.13.127" evidence="3"/>
<protein>
    <submittedName>
        <fullName evidence="3">3-(3-hydroxy-phenyl)propionate hydroxylase</fullName>
        <ecNumber evidence="3">1.14.13.127</ecNumber>
    </submittedName>
</protein>
<evidence type="ECO:0000259" key="2">
    <source>
        <dbReference type="Pfam" id="PF01494"/>
    </source>
</evidence>
<dbReference type="GO" id="GO:0071949">
    <property type="term" value="F:FAD binding"/>
    <property type="evidence" value="ECO:0007669"/>
    <property type="project" value="InterPro"/>
</dbReference>
<dbReference type="RefSeq" id="WP_179715869.1">
    <property type="nucleotide sequence ID" value="NZ_JACBZT010000001.1"/>
</dbReference>
<dbReference type="GO" id="GO:0008688">
    <property type="term" value="F:3-(3-hydroxyphenyl)propionate hydroxylase activity"/>
    <property type="evidence" value="ECO:0007669"/>
    <property type="project" value="UniProtKB-EC"/>
</dbReference>
<dbReference type="PRINTS" id="PR00420">
    <property type="entry name" value="RNGMNOXGNASE"/>
</dbReference>
<dbReference type="PANTHER" id="PTHR43476">
    <property type="entry name" value="3-(3-HYDROXY-PHENYL)PROPIONATE/3-HYDROXYCINNAMIC ACID HYDROXYLASE"/>
    <property type="match status" value="1"/>
</dbReference>
<dbReference type="AlphaFoldDB" id="A0A853CCZ6"/>
<dbReference type="InterPro" id="IPR002938">
    <property type="entry name" value="FAD-bd"/>
</dbReference>
<proteinExistence type="predicted"/>
<name>A0A853CCZ6_9ACTN</name>
<dbReference type="Pfam" id="PF01494">
    <property type="entry name" value="FAD_binding_3"/>
    <property type="match status" value="1"/>
</dbReference>
<dbReference type="GO" id="GO:0019622">
    <property type="term" value="P:3-(3-hydroxy)phenylpropionate catabolic process"/>
    <property type="evidence" value="ECO:0007669"/>
    <property type="project" value="TreeGrafter"/>
</dbReference>
<dbReference type="Gene3D" id="3.30.70.2450">
    <property type="match status" value="1"/>
</dbReference>
<dbReference type="SUPFAM" id="SSF51905">
    <property type="entry name" value="FAD/NAD(P)-binding domain"/>
    <property type="match status" value="1"/>
</dbReference>
<evidence type="ECO:0000256" key="1">
    <source>
        <dbReference type="ARBA" id="ARBA00023002"/>
    </source>
</evidence>
<evidence type="ECO:0000313" key="4">
    <source>
        <dbReference type="Proteomes" id="UP000541969"/>
    </source>
</evidence>
<gene>
    <name evidence="3" type="ORF">GGQ55_001535</name>
</gene>
<evidence type="ECO:0000313" key="3">
    <source>
        <dbReference type="EMBL" id="NYJ05257.1"/>
    </source>
</evidence>